<dbReference type="RefSeq" id="WP_209407441.1">
    <property type="nucleotide sequence ID" value="NZ_JAGIYQ010000018.1"/>
</dbReference>
<comment type="caution">
    <text evidence="1">The sequence shown here is derived from an EMBL/GenBank/DDBJ whole genome shotgun (WGS) entry which is preliminary data.</text>
</comment>
<gene>
    <name evidence="1" type="ORF">J5Y03_18260</name>
</gene>
<proteinExistence type="predicted"/>
<organism evidence="1 2">
    <name type="scientific">Gottfriedia endophytica</name>
    <dbReference type="NCBI Taxonomy" id="2820819"/>
    <lineage>
        <taxon>Bacteria</taxon>
        <taxon>Bacillati</taxon>
        <taxon>Bacillota</taxon>
        <taxon>Bacilli</taxon>
        <taxon>Bacillales</taxon>
        <taxon>Bacillaceae</taxon>
        <taxon>Gottfriedia</taxon>
    </lineage>
</organism>
<dbReference type="EMBL" id="JAGIYQ010000018">
    <property type="protein sequence ID" value="MBP0727107.1"/>
    <property type="molecule type" value="Genomic_DNA"/>
</dbReference>
<dbReference type="Proteomes" id="UP000682134">
    <property type="component" value="Unassembled WGS sequence"/>
</dbReference>
<sequence length="80" mass="9540">MIGILFHENQIVELEFIIRNVLEELKEDLLDEDLSQTLNEALMVKYKRIMELYERIAEKEKVIQMKLNFAIILRGNDSMN</sequence>
<keyword evidence="2" id="KW-1185">Reference proteome</keyword>
<name>A0A940NMM9_9BACI</name>
<dbReference type="AlphaFoldDB" id="A0A940NMM9"/>
<protein>
    <submittedName>
        <fullName evidence="1">Uncharacterized protein</fullName>
    </submittedName>
</protein>
<evidence type="ECO:0000313" key="2">
    <source>
        <dbReference type="Proteomes" id="UP000682134"/>
    </source>
</evidence>
<evidence type="ECO:0000313" key="1">
    <source>
        <dbReference type="EMBL" id="MBP0727107.1"/>
    </source>
</evidence>
<accession>A0A940NMM9</accession>
<reference evidence="1" key="1">
    <citation type="submission" date="2021-04" db="EMBL/GenBank/DDBJ databases">
        <title>Genome seq and assembly of Bacillus sp.</title>
        <authorList>
            <person name="Chhetri G."/>
        </authorList>
    </citation>
    <scope>NUCLEOTIDE SEQUENCE</scope>
    <source>
        <strain evidence="1">RG28</strain>
    </source>
</reference>